<evidence type="ECO:0000313" key="2">
    <source>
        <dbReference type="Proteomes" id="UP000828390"/>
    </source>
</evidence>
<comment type="caution">
    <text evidence="1">The sequence shown here is derived from an EMBL/GenBank/DDBJ whole genome shotgun (WGS) entry which is preliminary data.</text>
</comment>
<keyword evidence="2" id="KW-1185">Reference proteome</keyword>
<organism evidence="1 2">
    <name type="scientific">Dreissena polymorpha</name>
    <name type="common">Zebra mussel</name>
    <name type="synonym">Mytilus polymorpha</name>
    <dbReference type="NCBI Taxonomy" id="45954"/>
    <lineage>
        <taxon>Eukaryota</taxon>
        <taxon>Metazoa</taxon>
        <taxon>Spiralia</taxon>
        <taxon>Lophotrochozoa</taxon>
        <taxon>Mollusca</taxon>
        <taxon>Bivalvia</taxon>
        <taxon>Autobranchia</taxon>
        <taxon>Heteroconchia</taxon>
        <taxon>Euheterodonta</taxon>
        <taxon>Imparidentia</taxon>
        <taxon>Neoheterodontei</taxon>
        <taxon>Myida</taxon>
        <taxon>Dreissenoidea</taxon>
        <taxon>Dreissenidae</taxon>
        <taxon>Dreissena</taxon>
    </lineage>
</organism>
<dbReference type="Proteomes" id="UP000828390">
    <property type="component" value="Unassembled WGS sequence"/>
</dbReference>
<name>A0A9D4GL58_DREPO</name>
<dbReference type="AlphaFoldDB" id="A0A9D4GL58"/>
<gene>
    <name evidence="1" type="ORF">DPMN_121139</name>
</gene>
<dbReference type="EMBL" id="JAIWYP010000005">
    <property type="protein sequence ID" value="KAH3819406.1"/>
    <property type="molecule type" value="Genomic_DNA"/>
</dbReference>
<evidence type="ECO:0000313" key="1">
    <source>
        <dbReference type="EMBL" id="KAH3819406.1"/>
    </source>
</evidence>
<accession>A0A9D4GL58</accession>
<proteinExistence type="predicted"/>
<sequence>MNTALTVNKNLNVLTVEDILSVIKSEDLTAAELLEQVFPHEGLQSEASAAAAEKAVTISNLVDHLELWMEETARDAHTQGIT</sequence>
<reference evidence="1" key="2">
    <citation type="submission" date="2020-11" db="EMBL/GenBank/DDBJ databases">
        <authorList>
            <person name="McCartney M.A."/>
            <person name="Auch B."/>
            <person name="Kono T."/>
            <person name="Mallez S."/>
            <person name="Becker A."/>
            <person name="Gohl D.M."/>
            <person name="Silverstein K.A.T."/>
            <person name="Koren S."/>
            <person name="Bechman K.B."/>
            <person name="Herman A."/>
            <person name="Abrahante J.E."/>
            <person name="Garbe J."/>
        </authorList>
    </citation>
    <scope>NUCLEOTIDE SEQUENCE</scope>
    <source>
        <strain evidence="1">Duluth1</strain>
        <tissue evidence="1">Whole animal</tissue>
    </source>
</reference>
<protein>
    <submittedName>
        <fullName evidence="1">Uncharacterized protein</fullName>
    </submittedName>
</protein>
<reference evidence="1" key="1">
    <citation type="journal article" date="2019" name="bioRxiv">
        <title>The Genome of the Zebra Mussel, Dreissena polymorpha: A Resource for Invasive Species Research.</title>
        <authorList>
            <person name="McCartney M.A."/>
            <person name="Auch B."/>
            <person name="Kono T."/>
            <person name="Mallez S."/>
            <person name="Zhang Y."/>
            <person name="Obille A."/>
            <person name="Becker A."/>
            <person name="Abrahante J.E."/>
            <person name="Garbe J."/>
            <person name="Badalamenti J.P."/>
            <person name="Herman A."/>
            <person name="Mangelson H."/>
            <person name="Liachko I."/>
            <person name="Sullivan S."/>
            <person name="Sone E.D."/>
            <person name="Koren S."/>
            <person name="Silverstein K.A.T."/>
            <person name="Beckman K.B."/>
            <person name="Gohl D.M."/>
        </authorList>
    </citation>
    <scope>NUCLEOTIDE SEQUENCE</scope>
    <source>
        <strain evidence="1">Duluth1</strain>
        <tissue evidence="1">Whole animal</tissue>
    </source>
</reference>